<dbReference type="GeneID" id="56449454"/>
<reference evidence="5" key="1">
    <citation type="journal article" date="2004" name="FEMS Microbiol. Lett.">
        <title>Annotation of the pRhico plasmid of Azospirillum brasilense reveals its role in determining the outer surface composition.</title>
        <authorList>
            <person name="Vanbleu E."/>
            <person name="Marchal K."/>
            <person name="Lambrecht M."/>
            <person name="Mathys J."/>
            <person name="Vanderleyden J."/>
        </authorList>
    </citation>
    <scope>NUCLEOTIDE SEQUENCE</scope>
    <source>
        <plasmid evidence="5">90 MDa</plasmid>
    </source>
</reference>
<dbReference type="EMBL" id="AY523973">
    <property type="protein sequence ID" value="AAS82993.1"/>
    <property type="molecule type" value="Genomic_DNA"/>
</dbReference>
<feature type="region of interest" description="Disordered" evidence="3">
    <location>
        <begin position="1"/>
        <end position="21"/>
    </location>
</feature>
<dbReference type="Gene3D" id="1.10.443.10">
    <property type="entry name" value="Intergrase catalytic core"/>
    <property type="match status" value="1"/>
</dbReference>
<dbReference type="PANTHER" id="PTHR34605">
    <property type="entry name" value="PHAGE_INTEGRASE DOMAIN-CONTAINING PROTEIN"/>
    <property type="match status" value="1"/>
</dbReference>
<dbReference type="PANTHER" id="PTHR34605:SF4">
    <property type="entry name" value="DNA ADENINE METHYLTRANSFERASE"/>
    <property type="match status" value="1"/>
</dbReference>
<organism evidence="5">
    <name type="scientific">Azospirillum brasilense</name>
    <dbReference type="NCBI Taxonomy" id="192"/>
    <lineage>
        <taxon>Bacteria</taxon>
        <taxon>Pseudomonadati</taxon>
        <taxon>Pseudomonadota</taxon>
        <taxon>Alphaproteobacteria</taxon>
        <taxon>Rhodospirillales</taxon>
        <taxon>Azospirillaceae</taxon>
        <taxon>Azospirillum</taxon>
    </lineage>
</organism>
<evidence type="ECO:0000313" key="8">
    <source>
        <dbReference type="Proteomes" id="UP000298774"/>
    </source>
</evidence>
<dbReference type="KEGG" id="abf:AMK58_29100"/>
<name>Q6QW73_AZOBR</name>
<feature type="domain" description="Tyr recombinase" evidence="4">
    <location>
        <begin position="176"/>
        <end position="386"/>
    </location>
</feature>
<dbReference type="Proteomes" id="UP000298774">
    <property type="component" value="Plasmid p5"/>
</dbReference>
<evidence type="ECO:0000256" key="3">
    <source>
        <dbReference type="SAM" id="MobiDB-lite"/>
    </source>
</evidence>
<evidence type="ECO:0000313" key="9">
    <source>
        <dbReference type="Proteomes" id="UP001277471"/>
    </source>
</evidence>
<geneLocation type="plasmid" evidence="5">
    <name>90 MDa</name>
</geneLocation>
<dbReference type="GO" id="GO:0015074">
    <property type="term" value="P:DNA integration"/>
    <property type="evidence" value="ECO:0007669"/>
    <property type="project" value="InterPro"/>
</dbReference>
<dbReference type="InterPro" id="IPR010998">
    <property type="entry name" value="Integrase_recombinase_N"/>
</dbReference>
<protein>
    <submittedName>
        <fullName evidence="5">Integrase protein-like protein</fullName>
    </submittedName>
    <submittedName>
        <fullName evidence="6">Site-specific integrase</fullName>
    </submittedName>
</protein>
<dbReference type="EMBL" id="CP032344">
    <property type="protein sequence ID" value="QCO13694.1"/>
    <property type="molecule type" value="Genomic_DNA"/>
</dbReference>
<evidence type="ECO:0000313" key="5">
    <source>
        <dbReference type="EMBL" id="AAS82993.1"/>
    </source>
</evidence>
<dbReference type="PROSITE" id="PS51898">
    <property type="entry name" value="TYR_RECOMBINASE"/>
    <property type="match status" value="1"/>
</dbReference>
<keyword evidence="1" id="KW-0238">DNA-binding</keyword>
<reference evidence="7 8" key="2">
    <citation type="submission" date="2018-09" db="EMBL/GenBank/DDBJ databases">
        <title>Whole genome based analysis of evolution and adaptive divergence in Indian and Brazilian strains of Azospirillum brasilense.</title>
        <authorList>
            <person name="Singh C."/>
            <person name="Tripathi A.K."/>
        </authorList>
    </citation>
    <scope>NUCLEOTIDE SEQUENCE [LARGE SCALE GENOMIC DNA]</scope>
    <source>
        <strain evidence="7 8">MTCC4038</strain>
        <plasmid evidence="7 8">p5</plasmid>
    </source>
</reference>
<evidence type="ECO:0000259" key="4">
    <source>
        <dbReference type="PROSITE" id="PS51898"/>
    </source>
</evidence>
<dbReference type="InterPro" id="IPR002104">
    <property type="entry name" value="Integrase_catalytic"/>
</dbReference>
<dbReference type="InterPro" id="IPR013762">
    <property type="entry name" value="Integrase-like_cat_sf"/>
</dbReference>
<keyword evidence="2" id="KW-0233">DNA recombination</keyword>
<dbReference type="Gene3D" id="1.10.150.130">
    <property type="match status" value="1"/>
</dbReference>
<evidence type="ECO:0000256" key="1">
    <source>
        <dbReference type="ARBA" id="ARBA00023125"/>
    </source>
</evidence>
<dbReference type="CDD" id="cd00799">
    <property type="entry name" value="INT_Cre_C"/>
    <property type="match status" value="1"/>
</dbReference>
<evidence type="ECO:0000313" key="6">
    <source>
        <dbReference type="EMBL" id="MDX5955786.1"/>
    </source>
</evidence>
<dbReference type="AlphaFoldDB" id="Q6QW73"/>
<proteinExistence type="predicted"/>
<dbReference type="GO" id="GO:0003677">
    <property type="term" value="F:DNA binding"/>
    <property type="evidence" value="ECO:0007669"/>
    <property type="project" value="UniProtKB-KW"/>
</dbReference>
<accession>Q6QW73</accession>
<evidence type="ECO:0000313" key="7">
    <source>
        <dbReference type="EMBL" id="QCO13694.1"/>
    </source>
</evidence>
<dbReference type="Pfam" id="PF00589">
    <property type="entry name" value="Phage_integrase"/>
    <property type="match status" value="1"/>
</dbReference>
<dbReference type="GO" id="GO:0006310">
    <property type="term" value="P:DNA recombination"/>
    <property type="evidence" value="ECO:0007669"/>
    <property type="project" value="UniProtKB-KW"/>
</dbReference>
<dbReference type="EMBL" id="JAWXYC010000006">
    <property type="protein sequence ID" value="MDX5955786.1"/>
    <property type="molecule type" value="Genomic_DNA"/>
</dbReference>
<keyword evidence="5" id="KW-0614">Plasmid</keyword>
<dbReference type="InterPro" id="IPR011010">
    <property type="entry name" value="DNA_brk_join_enz"/>
</dbReference>
<dbReference type="InterPro" id="IPR052925">
    <property type="entry name" value="Phage_Integrase-like_Recomb"/>
</dbReference>
<dbReference type="RefSeq" id="WP_051141007.1">
    <property type="nucleotide sequence ID" value="NZ_CP012919.1"/>
</dbReference>
<gene>
    <name evidence="7" type="ORF">D3868_32300</name>
    <name evidence="5" type="ORF">pRhico030</name>
    <name evidence="6" type="ORF">SIM66_31940</name>
</gene>
<dbReference type="SUPFAM" id="SSF47823">
    <property type="entry name" value="lambda integrase-like, N-terminal domain"/>
    <property type="match status" value="1"/>
</dbReference>
<dbReference type="SUPFAM" id="SSF56349">
    <property type="entry name" value="DNA breaking-rejoining enzymes"/>
    <property type="match status" value="1"/>
</dbReference>
<geneLocation type="plasmid" evidence="7 8">
    <name>p5</name>
</geneLocation>
<feature type="compositionally biased region" description="Low complexity" evidence="3">
    <location>
        <begin position="10"/>
        <end position="19"/>
    </location>
</feature>
<evidence type="ECO:0000256" key="2">
    <source>
        <dbReference type="ARBA" id="ARBA00023172"/>
    </source>
</evidence>
<sequence length="395" mass="42633">MPTVLPPTALPSAASPSAEESARWRVEADGTLVFPTGLFGDLRVPQGADRAEAERLIARAHVFAAQSLADNTRRAYRVAWERYTVWCTHVMNVAPLSGDPGLIGMHLTALADPQPVRRPDGTAIMPKPLARKSIRVALDAIAMAHRWAGLHLPKDHPSIALVFDGILRGRAGEEERKAEPIKRGLLKAMIAATREGPAEGGARGARDRLLLLIGWGAALRRSELVALDFGDCQESPRGLLLTICRAKGDQRGEGALVGIERAADPELDVLKALGDWRQLRDDVDHHAPLFVSLRRNGMPSGQRLTDRSVPDIVAGLVCKADPEASRQAALRGRSFSGHSLRAGFATEAGNAGADLHKVMKHLRHSKSETTAAYLRERDVWATAITGLAFGNPDAQ</sequence>
<dbReference type="Proteomes" id="UP001277471">
    <property type="component" value="Unassembled WGS sequence"/>
</dbReference>
<reference evidence="6 9" key="3">
    <citation type="submission" date="2023-11" db="EMBL/GenBank/DDBJ databases">
        <title>MicrobeMod: A computational toolkit for identifying prokaryotic methylation and restriction-modification with nanopore sequencing.</title>
        <authorList>
            <person name="Crits-Christoph A."/>
            <person name="Kang S.C."/>
            <person name="Lee H."/>
            <person name="Ostrov N."/>
        </authorList>
    </citation>
    <scope>NUCLEOTIDE SEQUENCE [LARGE SCALE GENOMIC DNA]</scope>
    <source>
        <strain evidence="6 9">ATCC 29145</strain>
    </source>
</reference>
<keyword evidence="9" id="KW-1185">Reference proteome</keyword>